<comment type="caution">
    <text evidence="2">The sequence shown here is derived from an EMBL/GenBank/DDBJ whole genome shotgun (WGS) entry which is preliminary data.</text>
</comment>
<feature type="transmembrane region" description="Helical" evidence="1">
    <location>
        <begin position="48"/>
        <end position="70"/>
    </location>
</feature>
<keyword evidence="1" id="KW-0812">Transmembrane</keyword>
<evidence type="ECO:0000313" key="2">
    <source>
        <dbReference type="EMBL" id="TGO37251.1"/>
    </source>
</evidence>
<organism evidence="2 3">
    <name type="scientific">Botrytis hyacinthi</name>
    <dbReference type="NCBI Taxonomy" id="278943"/>
    <lineage>
        <taxon>Eukaryota</taxon>
        <taxon>Fungi</taxon>
        <taxon>Dikarya</taxon>
        <taxon>Ascomycota</taxon>
        <taxon>Pezizomycotina</taxon>
        <taxon>Leotiomycetes</taxon>
        <taxon>Helotiales</taxon>
        <taxon>Sclerotiniaceae</taxon>
        <taxon>Botrytis</taxon>
    </lineage>
</organism>
<dbReference type="EMBL" id="PQXK01000102">
    <property type="protein sequence ID" value="TGO37251.1"/>
    <property type="molecule type" value="Genomic_DNA"/>
</dbReference>
<evidence type="ECO:0000256" key="1">
    <source>
        <dbReference type="SAM" id="Phobius"/>
    </source>
</evidence>
<dbReference type="AlphaFoldDB" id="A0A4Z1GR92"/>
<sequence>MAHSYSTRTNSTKYDILSISGTLDLISRYKNRQNRAQQAYNGFDYKDAASQAVIVVFLFILMLSLSNAVYEAEAG</sequence>
<reference evidence="2 3" key="1">
    <citation type="submission" date="2017-12" db="EMBL/GenBank/DDBJ databases">
        <title>Comparative genomics of Botrytis spp.</title>
        <authorList>
            <person name="Valero-Jimenez C.A."/>
            <person name="Tapia P."/>
            <person name="Veloso J."/>
            <person name="Silva-Moreno E."/>
            <person name="Staats M."/>
            <person name="Valdes J.H."/>
            <person name="Van Kan J.A.L."/>
        </authorList>
    </citation>
    <scope>NUCLEOTIDE SEQUENCE [LARGE SCALE GENOMIC DNA]</scope>
    <source>
        <strain evidence="2 3">Bh0001</strain>
    </source>
</reference>
<protein>
    <submittedName>
        <fullName evidence="2">Uncharacterized protein</fullName>
    </submittedName>
</protein>
<keyword evidence="1" id="KW-1133">Transmembrane helix</keyword>
<name>A0A4Z1GR92_9HELO</name>
<keyword evidence="1" id="KW-0472">Membrane</keyword>
<gene>
    <name evidence="2" type="ORF">BHYA_0102g00140</name>
</gene>
<keyword evidence="3" id="KW-1185">Reference proteome</keyword>
<accession>A0A4Z1GR92</accession>
<evidence type="ECO:0000313" key="3">
    <source>
        <dbReference type="Proteomes" id="UP000297814"/>
    </source>
</evidence>
<dbReference type="Proteomes" id="UP000297814">
    <property type="component" value="Unassembled WGS sequence"/>
</dbReference>
<proteinExistence type="predicted"/>